<organism evidence="1 2">
    <name type="scientific">Shackletoniella antarctica</name>
    <dbReference type="NCBI Taxonomy" id="268115"/>
    <lineage>
        <taxon>Bacteria</taxon>
        <taxon>Bacillati</taxon>
        <taxon>Cyanobacteriota</taxon>
        <taxon>Cyanophyceae</taxon>
        <taxon>Oculatellales</taxon>
        <taxon>Oculatellaceae</taxon>
        <taxon>Shackletoniella</taxon>
    </lineage>
</organism>
<proteinExistence type="predicted"/>
<accession>A0A2W4WGQ7</accession>
<sequence>MPSLEQRQATDWEFVEVWTDATSRVPYVLVLVADREGCKIYDPKEDYRQVFAAPTYEEAKLWLAEDEYERVDGRLTDT</sequence>
<gene>
    <name evidence="1" type="ORF">DCF17_04820</name>
</gene>
<dbReference type="Proteomes" id="UP000249081">
    <property type="component" value="Unassembled WGS sequence"/>
</dbReference>
<comment type="caution">
    <text evidence="1">The sequence shown here is derived from an EMBL/GenBank/DDBJ whole genome shotgun (WGS) entry which is preliminary data.</text>
</comment>
<dbReference type="AlphaFoldDB" id="A0A2W4WGQ7"/>
<reference evidence="2" key="1">
    <citation type="submission" date="2018-04" db="EMBL/GenBank/DDBJ databases">
        <authorList>
            <person name="Cornet L."/>
        </authorList>
    </citation>
    <scope>NUCLEOTIDE SEQUENCE [LARGE SCALE GENOMIC DNA]</scope>
</reference>
<reference evidence="1 2" key="2">
    <citation type="submission" date="2018-06" db="EMBL/GenBank/DDBJ databases">
        <title>Metagenomic assembly of (sub)arctic Cyanobacteria and their associated microbiome from non-axenic cultures.</title>
        <authorList>
            <person name="Baurain D."/>
        </authorList>
    </citation>
    <scope>NUCLEOTIDE SEQUENCE [LARGE SCALE GENOMIC DNA]</scope>
    <source>
        <strain evidence="1">ULC041bin1</strain>
    </source>
</reference>
<evidence type="ECO:0000313" key="1">
    <source>
        <dbReference type="EMBL" id="PZO44016.1"/>
    </source>
</evidence>
<dbReference type="EMBL" id="QBMN01000021">
    <property type="protein sequence ID" value="PZO44016.1"/>
    <property type="molecule type" value="Genomic_DNA"/>
</dbReference>
<evidence type="ECO:0000313" key="2">
    <source>
        <dbReference type="Proteomes" id="UP000249081"/>
    </source>
</evidence>
<protein>
    <submittedName>
        <fullName evidence="1">Uncharacterized protein</fullName>
    </submittedName>
</protein>
<name>A0A2W4WGQ7_9CYAN</name>